<dbReference type="Proteomes" id="UP000258613">
    <property type="component" value="Chromosome"/>
</dbReference>
<dbReference type="Proteomes" id="UP000258707">
    <property type="component" value="Chromosome"/>
</dbReference>
<evidence type="ECO:0000313" key="3">
    <source>
        <dbReference type="EMBL" id="AXR81410.1"/>
    </source>
</evidence>
<dbReference type="GO" id="GO:0005524">
    <property type="term" value="F:ATP binding"/>
    <property type="evidence" value="ECO:0007669"/>
    <property type="project" value="TreeGrafter"/>
</dbReference>
<dbReference type="GO" id="GO:0005829">
    <property type="term" value="C:cytosol"/>
    <property type="evidence" value="ECO:0007669"/>
    <property type="project" value="TreeGrafter"/>
</dbReference>
<evidence type="ECO:0000313" key="2">
    <source>
        <dbReference type="EMBL" id="AXR78538.1"/>
    </source>
</evidence>
<protein>
    <submittedName>
        <fullName evidence="2">FleN family ATPase involved in flagellar biosynthesis</fullName>
    </submittedName>
    <submittedName>
        <fullName evidence="3">Septum site-determining protein MinD</fullName>
    </submittedName>
</protein>
<dbReference type="InterPro" id="IPR050625">
    <property type="entry name" value="ParA/MinD_ATPase"/>
</dbReference>
<keyword evidence="2" id="KW-0969">Cilium</keyword>
<dbReference type="EMBL" id="CP027033">
    <property type="protein sequence ID" value="AXR81410.1"/>
    <property type="molecule type" value="Genomic_DNA"/>
</dbReference>
<reference evidence="4" key="2">
    <citation type="submission" date="2018-02" db="EMBL/GenBank/DDBJ databases">
        <title>Phenotypic and genomic properties of facultatively anaerobic sulfur-reducing natronoarchaea from hypersaline soda lakes.</title>
        <authorList>
            <person name="Sorokin D.Y."/>
            <person name="Kublanov I.V."/>
            <person name="Roman P."/>
            <person name="Sinninghe Damste J.S."/>
            <person name="Golyshin P.N."/>
            <person name="Rojo D."/>
            <person name="Ciordia S."/>
            <person name="Mena M.D.C."/>
            <person name="Ferrer M."/>
            <person name="Messina E."/>
            <person name="Smedile F."/>
            <person name="La Spada G."/>
            <person name="La Cono V."/>
            <person name="Yakimov M.M."/>
        </authorList>
    </citation>
    <scope>NUCLEOTIDE SEQUENCE [LARGE SCALE GENOMIC DNA]</scope>
    <source>
        <strain evidence="4">AArc-Mg</strain>
    </source>
</reference>
<dbReference type="PANTHER" id="PTHR43384:SF10">
    <property type="entry name" value="ATPASE INVOLVED IN CHROMOSOME PARTITIONING, PARA_MIND FAMILY"/>
    <property type="match status" value="1"/>
</dbReference>
<reference evidence="2" key="3">
    <citation type="journal article" date="2019" name="Int. J. Syst. Evol. Microbiol.">
        <title>Natronolimnobius sulfurireducens sp. nov. and Halalkaliarchaeum desulfuricum gen. nov., sp. nov., the first sulfur-respiring alkaliphilic haloarchaea from hypersaline alkaline lakes.</title>
        <authorList>
            <person name="Sorokin D.Y."/>
            <person name="Yakimov M."/>
            <person name="Messina E."/>
            <person name="Merkel A.Y."/>
            <person name="Bale N.J."/>
            <person name="Sinninghe Damste J.S."/>
        </authorList>
    </citation>
    <scope>NUCLEOTIDE SEQUENCE</scope>
    <source>
        <strain evidence="3">AArc-Mg</strain>
        <strain evidence="2">AArc1</strain>
    </source>
</reference>
<evidence type="ECO:0000259" key="1">
    <source>
        <dbReference type="Pfam" id="PF01656"/>
    </source>
</evidence>
<dbReference type="Pfam" id="PF01656">
    <property type="entry name" value="CbiA"/>
    <property type="match status" value="1"/>
</dbReference>
<feature type="domain" description="CobQ/CobB/MinD/ParA nucleotide binding" evidence="1">
    <location>
        <begin position="3"/>
        <end position="198"/>
    </location>
</feature>
<gene>
    <name evidence="2" type="ORF">AArc1_2222</name>
    <name evidence="3" type="ORF">AArcMg_1395</name>
</gene>
<name>A0A346PG93_9EURY</name>
<reference evidence="5" key="1">
    <citation type="submission" date="2017-10" db="EMBL/GenBank/DDBJ databases">
        <title>Phenotypic and genomic properties of facultatively anaerobic sulfur-reducing natronoarchaea from hypersaline soda lakes.</title>
        <authorList>
            <person name="Sorokin D.Y."/>
            <person name="Kublanov I.V."/>
            <person name="Roman P."/>
            <person name="Sinninghe Damste J.S."/>
            <person name="Golyshin P.N."/>
            <person name="Rojo D."/>
            <person name="Ciordia S."/>
            <person name="Mena Md.C."/>
            <person name="Ferrer M."/>
            <person name="Messina E."/>
            <person name="Smedile F."/>
            <person name="La Spada G."/>
            <person name="La Cono V."/>
            <person name="Yakimov M.M."/>
        </authorList>
    </citation>
    <scope>NUCLEOTIDE SEQUENCE [LARGE SCALE GENOMIC DNA]</scope>
    <source>
        <strain evidence="5">AArc1</strain>
    </source>
</reference>
<dbReference type="InterPro" id="IPR027417">
    <property type="entry name" value="P-loop_NTPase"/>
</dbReference>
<dbReference type="GeneID" id="37641881"/>
<dbReference type="OrthoDB" id="204933at2157"/>
<dbReference type="GO" id="GO:0009898">
    <property type="term" value="C:cytoplasmic side of plasma membrane"/>
    <property type="evidence" value="ECO:0007669"/>
    <property type="project" value="TreeGrafter"/>
</dbReference>
<dbReference type="KEGG" id="nag:AArcMg_1395"/>
<accession>A0A346PPG5</accession>
<dbReference type="GO" id="GO:0051782">
    <property type="term" value="P:negative regulation of cell division"/>
    <property type="evidence" value="ECO:0007669"/>
    <property type="project" value="TreeGrafter"/>
</dbReference>
<dbReference type="InterPro" id="IPR002586">
    <property type="entry name" value="CobQ/CobB/MinD/ParA_Nub-bd_dom"/>
</dbReference>
<sequence length="228" mass="23660">MIVAVAGGKGGVGTSTTAWNLAFELEAVAVDADLTGADLPLGSGPNLHDVLGGRANPMDAVESVGGVWLLSSGRTLAGARASDLTAFGRVLERIEREYGRVVIDCRAGLARDVGVALRSADLLVLVTTPTKPALIDALRTAELAAELGTPVASAVLNLADGDGQTPLVDRLSRTLGVEVTVVERQSTVADAQAEWMPVHEHTPGAQAVGAYRSLADRLVDSYDRLERG</sequence>
<organism evidence="2 5">
    <name type="scientific">Natrarchaeobaculum sulfurireducens</name>
    <dbReference type="NCBI Taxonomy" id="2044521"/>
    <lineage>
        <taxon>Archaea</taxon>
        <taxon>Methanobacteriati</taxon>
        <taxon>Methanobacteriota</taxon>
        <taxon>Stenosarchaea group</taxon>
        <taxon>Halobacteria</taxon>
        <taxon>Halobacteriales</taxon>
        <taxon>Natrialbaceae</taxon>
        <taxon>Natrarchaeobaculum</taxon>
    </lineage>
</organism>
<dbReference type="Gene3D" id="3.40.50.300">
    <property type="entry name" value="P-loop containing nucleotide triphosphate hydrolases"/>
    <property type="match status" value="1"/>
</dbReference>
<dbReference type="SUPFAM" id="SSF52540">
    <property type="entry name" value="P-loop containing nucleoside triphosphate hydrolases"/>
    <property type="match status" value="1"/>
</dbReference>
<dbReference type="EMBL" id="CP024047">
    <property type="protein sequence ID" value="AXR78538.1"/>
    <property type="molecule type" value="Genomic_DNA"/>
</dbReference>
<evidence type="ECO:0000313" key="4">
    <source>
        <dbReference type="Proteomes" id="UP000258613"/>
    </source>
</evidence>
<evidence type="ECO:0000313" key="5">
    <source>
        <dbReference type="Proteomes" id="UP000258707"/>
    </source>
</evidence>
<dbReference type="AlphaFoldDB" id="A0A346PG93"/>
<accession>A0A346PG93</accession>
<keyword evidence="4" id="KW-1185">Reference proteome</keyword>
<proteinExistence type="predicted"/>
<dbReference type="PANTHER" id="PTHR43384">
    <property type="entry name" value="SEPTUM SITE-DETERMINING PROTEIN MIND HOMOLOG, CHLOROPLASTIC-RELATED"/>
    <property type="match status" value="1"/>
</dbReference>
<dbReference type="GO" id="GO:0016887">
    <property type="term" value="F:ATP hydrolysis activity"/>
    <property type="evidence" value="ECO:0007669"/>
    <property type="project" value="TreeGrafter"/>
</dbReference>
<keyword evidence="2" id="KW-0282">Flagellum</keyword>
<dbReference type="RefSeq" id="WP_117364594.1">
    <property type="nucleotide sequence ID" value="NZ_CP024047.1"/>
</dbReference>
<keyword evidence="2" id="KW-0966">Cell projection</keyword>
<dbReference type="KEGG" id="nan:AArc1_2222"/>